<dbReference type="RefSeq" id="WP_165327010.1">
    <property type="nucleotide sequence ID" value="NZ_CP049109.1"/>
</dbReference>
<proteinExistence type="predicted"/>
<name>A0A6G6Y5Z9_9SPHN</name>
<evidence type="ECO:0000259" key="1">
    <source>
        <dbReference type="PROSITE" id="PS51662"/>
    </source>
</evidence>
<dbReference type="InterPro" id="IPR003431">
    <property type="entry name" value="B-propeller_Phytase"/>
</dbReference>
<dbReference type="SUPFAM" id="SSF50956">
    <property type="entry name" value="Thermostable phytase (3-phytase)"/>
    <property type="match status" value="1"/>
</dbReference>
<evidence type="ECO:0000313" key="3">
    <source>
        <dbReference type="Proteomes" id="UP000501568"/>
    </source>
</evidence>
<dbReference type="EMBL" id="CP049109">
    <property type="protein sequence ID" value="QIG80006.1"/>
    <property type="molecule type" value="Genomic_DNA"/>
</dbReference>
<dbReference type="PROSITE" id="PS51662">
    <property type="entry name" value="BP_PHYTASE"/>
    <property type="match status" value="1"/>
</dbReference>
<dbReference type="InterPro" id="IPR011042">
    <property type="entry name" value="6-blade_b-propeller_TolB-like"/>
</dbReference>
<gene>
    <name evidence="2" type="ORF">G5C33_09600</name>
</gene>
<dbReference type="AlphaFoldDB" id="A0A6G6Y5Z9"/>
<dbReference type="Proteomes" id="UP000501568">
    <property type="component" value="Chromosome"/>
</dbReference>
<accession>A0A6G6Y5Z9</accession>
<dbReference type="GO" id="GO:0016158">
    <property type="term" value="F:inositol hexakisphosphate 3-phosphatase activity"/>
    <property type="evidence" value="ECO:0007669"/>
    <property type="project" value="InterPro"/>
</dbReference>
<feature type="domain" description="BPP" evidence="1">
    <location>
        <begin position="12"/>
        <end position="334"/>
    </location>
</feature>
<protein>
    <submittedName>
        <fullName evidence="2">Phytase</fullName>
    </submittedName>
</protein>
<dbReference type="Pfam" id="PF02333">
    <property type="entry name" value="Phytase"/>
    <property type="match status" value="1"/>
</dbReference>
<dbReference type="KEGG" id="spzr:G5C33_09600"/>
<organism evidence="2 3">
    <name type="scientific">Stakelama tenebrarum</name>
    <dbReference type="NCBI Taxonomy" id="2711215"/>
    <lineage>
        <taxon>Bacteria</taxon>
        <taxon>Pseudomonadati</taxon>
        <taxon>Pseudomonadota</taxon>
        <taxon>Alphaproteobacteria</taxon>
        <taxon>Sphingomonadales</taxon>
        <taxon>Sphingomonadaceae</taxon>
        <taxon>Stakelama</taxon>
    </lineage>
</organism>
<keyword evidence="3" id="KW-1185">Reference proteome</keyword>
<reference evidence="2 3" key="1">
    <citation type="submission" date="2020-02" db="EMBL/GenBank/DDBJ databases">
        <authorList>
            <person name="Zheng R.K."/>
            <person name="Sun C.M."/>
        </authorList>
    </citation>
    <scope>NUCLEOTIDE SEQUENCE [LARGE SCALE GENOMIC DNA]</scope>
    <source>
        <strain evidence="3">zrk23</strain>
    </source>
</reference>
<dbReference type="Gene3D" id="2.120.10.30">
    <property type="entry name" value="TolB, C-terminal domain"/>
    <property type="match status" value="1"/>
</dbReference>
<evidence type="ECO:0000313" key="2">
    <source>
        <dbReference type="EMBL" id="QIG80006.1"/>
    </source>
</evidence>
<sequence>MFLLAGCAGSERPATILPAVEVPVSGETTPVGSDPTQDAADDPAIWAAPEAADASFQGNPVDALILGTDKKAGLYVYGMDGNSLQFLPDGLLNNVDLVPDGAGFVAAASDRGRMGVALYRYAGSGEVFPAGFIASDVVEPYGFCMGMWDGKIIAVLVAKDGDVRIYALTGSGTEMGGTEIDRFAVGSQSEGCAIDEAAGDLYIGEEEVGLWRYRLGDTANRTLIEPTEGDKLITDVEGVTVLVDGDTRYLLVSSQGDSAFAVWRLDGETPVYLNRFRVVAANGVDGVSGTDGIDALGGAAGPFPRGLVVTQDDDNEGQSQNFKLIDWRAILAAVEP</sequence>